<dbReference type="Gene3D" id="3.30.450.20">
    <property type="entry name" value="PAS domain"/>
    <property type="match status" value="2"/>
</dbReference>
<dbReference type="PROSITE" id="PS50112">
    <property type="entry name" value="PAS"/>
    <property type="match status" value="1"/>
</dbReference>
<comment type="catalytic activity">
    <reaction evidence="1">
        <text>ATP + protein L-histidine = ADP + protein N-phospho-L-histidine.</text>
        <dbReference type="EC" id="2.7.13.3"/>
    </reaction>
</comment>
<evidence type="ECO:0000256" key="2">
    <source>
        <dbReference type="ARBA" id="ARBA00012438"/>
    </source>
</evidence>
<dbReference type="PANTHER" id="PTHR41523:SF7">
    <property type="entry name" value="HISTIDINE KINASE"/>
    <property type="match status" value="1"/>
</dbReference>
<dbReference type="SMART" id="SM00911">
    <property type="entry name" value="HWE_HK"/>
    <property type="match status" value="1"/>
</dbReference>
<organism evidence="18 19">
    <name type="scientific">Sphingomonas immobilis</name>
    <dbReference type="NCBI Taxonomy" id="3063997"/>
    <lineage>
        <taxon>Bacteria</taxon>
        <taxon>Pseudomonadati</taxon>
        <taxon>Pseudomonadota</taxon>
        <taxon>Alphaproteobacteria</taxon>
        <taxon>Sphingomonadales</taxon>
        <taxon>Sphingomonadaceae</taxon>
        <taxon>Sphingomonas</taxon>
    </lineage>
</organism>
<evidence type="ECO:0000256" key="5">
    <source>
        <dbReference type="ARBA" id="ARBA00022606"/>
    </source>
</evidence>
<evidence type="ECO:0000256" key="6">
    <source>
        <dbReference type="ARBA" id="ARBA00022630"/>
    </source>
</evidence>
<evidence type="ECO:0000256" key="7">
    <source>
        <dbReference type="ARBA" id="ARBA00022643"/>
    </source>
</evidence>
<evidence type="ECO:0000256" key="14">
    <source>
        <dbReference type="ARBA" id="ARBA00023026"/>
    </source>
</evidence>
<dbReference type="Proteomes" id="UP001176468">
    <property type="component" value="Unassembled WGS sequence"/>
</dbReference>
<keyword evidence="12" id="KW-0067">ATP-binding</keyword>
<dbReference type="Pfam" id="PF07536">
    <property type="entry name" value="HWE_HK"/>
    <property type="match status" value="1"/>
</dbReference>
<dbReference type="EMBL" id="JAUQSZ010000007">
    <property type="protein sequence ID" value="MDO7842876.1"/>
    <property type="molecule type" value="Genomic_DNA"/>
</dbReference>
<dbReference type="InterPro" id="IPR013655">
    <property type="entry name" value="PAS_fold_3"/>
</dbReference>
<evidence type="ECO:0000256" key="15">
    <source>
        <dbReference type="ARBA" id="ARBA00023170"/>
    </source>
</evidence>
<keyword evidence="6" id="KW-0285">Flavoprotein</keyword>
<keyword evidence="15" id="KW-0675">Receptor</keyword>
<dbReference type="PROSITE" id="PS50113">
    <property type="entry name" value="PAC"/>
    <property type="match status" value="2"/>
</dbReference>
<dbReference type="Gene3D" id="2.10.70.100">
    <property type="match status" value="1"/>
</dbReference>
<feature type="domain" description="PAC" evidence="17">
    <location>
        <begin position="215"/>
        <end position="267"/>
    </location>
</feature>
<dbReference type="EC" id="2.7.13.3" evidence="2"/>
<dbReference type="InterPro" id="IPR001610">
    <property type="entry name" value="PAC"/>
</dbReference>
<dbReference type="SMART" id="SM00086">
    <property type="entry name" value="PAC"/>
    <property type="match status" value="2"/>
</dbReference>
<evidence type="ECO:0000256" key="10">
    <source>
        <dbReference type="ARBA" id="ARBA00022741"/>
    </source>
</evidence>
<keyword evidence="14" id="KW-0843">Virulence</keyword>
<evidence type="ECO:0000256" key="3">
    <source>
        <dbReference type="ARBA" id="ARBA00022543"/>
    </source>
</evidence>
<feature type="domain" description="PAS" evidence="16">
    <location>
        <begin position="1"/>
        <end position="67"/>
    </location>
</feature>
<keyword evidence="7" id="KW-0288">FMN</keyword>
<keyword evidence="10" id="KW-0547">Nucleotide-binding</keyword>
<evidence type="ECO:0000313" key="18">
    <source>
        <dbReference type="EMBL" id="MDO7842876.1"/>
    </source>
</evidence>
<evidence type="ECO:0000256" key="1">
    <source>
        <dbReference type="ARBA" id="ARBA00000085"/>
    </source>
</evidence>
<evidence type="ECO:0000256" key="11">
    <source>
        <dbReference type="ARBA" id="ARBA00022777"/>
    </source>
</evidence>
<dbReference type="InterPro" id="IPR035965">
    <property type="entry name" value="PAS-like_dom_sf"/>
</dbReference>
<protein>
    <recommendedName>
        <fullName evidence="2">histidine kinase</fullName>
        <ecNumber evidence="2">2.7.13.3</ecNumber>
    </recommendedName>
</protein>
<comment type="caution">
    <text evidence="18">The sequence shown here is derived from an EMBL/GenBank/DDBJ whole genome shotgun (WGS) entry which is preliminary data.</text>
</comment>
<dbReference type="InterPro" id="IPR011102">
    <property type="entry name" value="Sig_transdc_His_kinase_HWE"/>
</dbReference>
<keyword evidence="5" id="KW-0716">Sensory transduction</keyword>
<name>A0ABT8ZZ68_9SPHN</name>
<dbReference type="RefSeq" id="WP_304561338.1">
    <property type="nucleotide sequence ID" value="NZ_JAUQSZ010000007.1"/>
</dbReference>
<dbReference type="Pfam" id="PF08447">
    <property type="entry name" value="PAS_3"/>
    <property type="match status" value="1"/>
</dbReference>
<dbReference type="InterPro" id="IPR000700">
    <property type="entry name" value="PAS-assoc_C"/>
</dbReference>
<dbReference type="SUPFAM" id="SSF55785">
    <property type="entry name" value="PYP-like sensor domain (PAS domain)"/>
    <property type="match status" value="2"/>
</dbReference>
<proteinExistence type="predicted"/>
<dbReference type="Pfam" id="PF13426">
    <property type="entry name" value="PAS_9"/>
    <property type="match status" value="1"/>
</dbReference>
<keyword evidence="8" id="KW-0808">Transferase</keyword>
<evidence type="ECO:0000313" key="19">
    <source>
        <dbReference type="Proteomes" id="UP001176468"/>
    </source>
</evidence>
<keyword evidence="11" id="KW-0418">Kinase</keyword>
<evidence type="ECO:0000259" key="16">
    <source>
        <dbReference type="PROSITE" id="PS50112"/>
    </source>
</evidence>
<keyword evidence="13" id="KW-0157">Chromophore</keyword>
<gene>
    <name evidence="18" type="ORF">Q5H94_11105</name>
</gene>
<dbReference type="PANTHER" id="PTHR41523">
    <property type="entry name" value="TWO-COMPONENT SYSTEM SENSOR PROTEIN"/>
    <property type="match status" value="1"/>
</dbReference>
<evidence type="ECO:0000256" key="4">
    <source>
        <dbReference type="ARBA" id="ARBA00022553"/>
    </source>
</evidence>
<keyword evidence="9" id="KW-0677">Repeat</keyword>
<dbReference type="InterPro" id="IPR036890">
    <property type="entry name" value="HATPase_C_sf"/>
</dbReference>
<dbReference type="SUPFAM" id="SSF55874">
    <property type="entry name" value="ATPase domain of HSP90 chaperone/DNA topoisomerase II/histidine kinase"/>
    <property type="match status" value="1"/>
</dbReference>
<evidence type="ECO:0000259" key="17">
    <source>
        <dbReference type="PROSITE" id="PS50113"/>
    </source>
</evidence>
<dbReference type="NCBIfam" id="TIGR00229">
    <property type="entry name" value="sensory_box"/>
    <property type="match status" value="2"/>
</dbReference>
<accession>A0ABT8ZZ68</accession>
<evidence type="ECO:0000256" key="13">
    <source>
        <dbReference type="ARBA" id="ARBA00022991"/>
    </source>
</evidence>
<evidence type="ECO:0000256" key="8">
    <source>
        <dbReference type="ARBA" id="ARBA00022679"/>
    </source>
</evidence>
<reference evidence="18" key="1">
    <citation type="submission" date="2023-07" db="EMBL/GenBank/DDBJ databases">
        <authorList>
            <person name="Kim M.K."/>
        </authorList>
    </citation>
    <scope>NUCLEOTIDE SEQUENCE</scope>
    <source>
        <strain evidence="18">CA1-15</strain>
    </source>
</reference>
<feature type="domain" description="PAC" evidence="17">
    <location>
        <begin position="68"/>
        <end position="122"/>
    </location>
</feature>
<keyword evidence="19" id="KW-1185">Reference proteome</keyword>
<dbReference type="Gene3D" id="3.30.565.10">
    <property type="entry name" value="Histidine kinase-like ATPase, C-terminal domain"/>
    <property type="match status" value="1"/>
</dbReference>
<evidence type="ECO:0000256" key="9">
    <source>
        <dbReference type="ARBA" id="ARBA00022737"/>
    </source>
</evidence>
<sequence length="466" mass="52224">MTKLTRMPMLITDPNQPDNPIVFANAAFSRLTGFDHLEIVGRNCRFLQGPATDQSEVRRLREAIATREPIELELLNYRKDGSTFWNRLLVSPVFDDDGRTTFFFASQFDVTLERERLVDLQRDRDDLEAEVGHRTSDLMQAESRLRIALNAAELGSWTLDLTTERMTVTDGCKANFGRPLSEPFRYDDIKAAVHSDDRARRDEALRRALEETDDYRVEYRIHTPEGEERWLAVRGQVFRRADGRPLLIAGVSQNITERKRAEEHRTLLANELSHRVKNMLATLQALVSQALRTASSLEEAGASLTSRIQAMASANDLLVNERWETAAIEDVIERALAPFRGEGDDRIRIDGPALRLAPRVAVGLALALHELATNAAKYGALSTGNGRVEVRWDVAASERPHRLHFTWQELGGPVVVTPTRVGFGSKLITRVLASELGGTTNLDYHPDGVVFTATAPLPDPDEDSRP</sequence>
<evidence type="ECO:0000256" key="12">
    <source>
        <dbReference type="ARBA" id="ARBA00022840"/>
    </source>
</evidence>
<keyword evidence="3" id="KW-0600">Photoreceptor protein</keyword>
<dbReference type="CDD" id="cd00130">
    <property type="entry name" value="PAS"/>
    <property type="match status" value="2"/>
</dbReference>
<dbReference type="InterPro" id="IPR000014">
    <property type="entry name" value="PAS"/>
</dbReference>
<keyword evidence="4" id="KW-0597">Phosphoprotein</keyword>